<comment type="caution">
    <text evidence="2">The sequence shown here is derived from an EMBL/GenBank/DDBJ whole genome shotgun (WGS) entry which is preliminary data.</text>
</comment>
<reference evidence="2 3" key="1">
    <citation type="submission" date="2020-06" db="EMBL/GenBank/DDBJ databases">
        <title>Transcriptomic and genomic resources for Thalictrum thalictroides and T. hernandezii: Facilitating candidate gene discovery in an emerging model plant lineage.</title>
        <authorList>
            <person name="Arias T."/>
            <person name="Riano-Pachon D.M."/>
            <person name="Di Stilio V.S."/>
        </authorList>
    </citation>
    <scope>NUCLEOTIDE SEQUENCE [LARGE SCALE GENOMIC DNA]</scope>
    <source>
        <strain evidence="3">cv. WT478/WT964</strain>
        <tissue evidence="2">Leaves</tissue>
    </source>
</reference>
<proteinExistence type="predicted"/>
<name>A0A7J6XHC6_THATH</name>
<dbReference type="AlphaFoldDB" id="A0A7J6XHC6"/>
<evidence type="ECO:0000256" key="1">
    <source>
        <dbReference type="SAM" id="MobiDB-lite"/>
    </source>
</evidence>
<accession>A0A7J6XHC6</accession>
<evidence type="ECO:0000313" key="2">
    <source>
        <dbReference type="EMBL" id="KAF5208030.1"/>
    </source>
</evidence>
<dbReference type="Proteomes" id="UP000554482">
    <property type="component" value="Unassembled WGS sequence"/>
</dbReference>
<evidence type="ECO:0000313" key="3">
    <source>
        <dbReference type="Proteomes" id="UP000554482"/>
    </source>
</evidence>
<feature type="region of interest" description="Disordered" evidence="1">
    <location>
        <begin position="147"/>
        <end position="166"/>
    </location>
</feature>
<gene>
    <name evidence="2" type="ORF">FRX31_002381</name>
</gene>
<sequence length="166" mass="18032">MIASAAGTVSEVLPVGVIPRSAEGYRAHVNVLVHFPLVEGTMVNTLEKGDVWVSFKYNGLPSLFCSTCRCLGHARNNCNFQRVNPPVHETLLIGFGENSSLHMNDQGTSTLHQTVAMDESNVWPHEINFQPDDDVNLGHASNGADNFGPTQTMGQQPCEVETDISP</sequence>
<organism evidence="2 3">
    <name type="scientific">Thalictrum thalictroides</name>
    <name type="common">Rue-anemone</name>
    <name type="synonym">Anemone thalictroides</name>
    <dbReference type="NCBI Taxonomy" id="46969"/>
    <lineage>
        <taxon>Eukaryota</taxon>
        <taxon>Viridiplantae</taxon>
        <taxon>Streptophyta</taxon>
        <taxon>Embryophyta</taxon>
        <taxon>Tracheophyta</taxon>
        <taxon>Spermatophyta</taxon>
        <taxon>Magnoliopsida</taxon>
        <taxon>Ranunculales</taxon>
        <taxon>Ranunculaceae</taxon>
        <taxon>Thalictroideae</taxon>
        <taxon>Thalictrum</taxon>
    </lineage>
</organism>
<protein>
    <recommendedName>
        <fullName evidence="4">Zinc knuckle CX2CX4HX4C domain-containing protein</fullName>
    </recommendedName>
</protein>
<evidence type="ECO:0008006" key="4">
    <source>
        <dbReference type="Google" id="ProtNLM"/>
    </source>
</evidence>
<dbReference type="OrthoDB" id="990316at2759"/>
<dbReference type="EMBL" id="JABWDY010000573">
    <property type="protein sequence ID" value="KAF5208030.1"/>
    <property type="molecule type" value="Genomic_DNA"/>
</dbReference>
<keyword evidence="3" id="KW-1185">Reference proteome</keyword>